<protein>
    <submittedName>
        <fullName evidence="6">RNA methyltransferase TrmH</fullName>
    </submittedName>
</protein>
<dbReference type="GO" id="GO:0032259">
    <property type="term" value="P:methylation"/>
    <property type="evidence" value="ECO:0007669"/>
    <property type="project" value="UniProtKB-KW"/>
</dbReference>
<dbReference type="Gene3D" id="3.40.1280.10">
    <property type="match status" value="1"/>
</dbReference>
<keyword evidence="2 6" id="KW-0489">Methyltransferase</keyword>
<proteinExistence type="inferred from homology"/>
<dbReference type="InterPro" id="IPR029028">
    <property type="entry name" value="Alpha/beta_knot_MTases"/>
</dbReference>
<dbReference type="KEGG" id="mhb:MHM_01100"/>
<evidence type="ECO:0000259" key="4">
    <source>
        <dbReference type="Pfam" id="PF00588"/>
    </source>
</evidence>
<organism evidence="6">
    <name type="scientific">Candidatus Mycoplasma haematominutum 'Birmingham 1'</name>
    <dbReference type="NCBI Taxonomy" id="1116213"/>
    <lineage>
        <taxon>Bacteria</taxon>
        <taxon>Bacillati</taxon>
        <taxon>Mycoplasmatota</taxon>
        <taxon>Mollicutes</taxon>
        <taxon>Mycoplasmataceae</taxon>
        <taxon>Mycoplasma</taxon>
    </lineage>
</organism>
<accession>G8C2T0</accession>
<dbReference type="Pfam" id="PF08032">
    <property type="entry name" value="SpoU_sub_bind"/>
    <property type="match status" value="1"/>
</dbReference>
<dbReference type="PATRIC" id="fig|1116213.3.peg.119"/>
<feature type="domain" description="RNA 2-O ribose methyltransferase substrate binding" evidence="5">
    <location>
        <begin position="10"/>
        <end position="66"/>
    </location>
</feature>
<dbReference type="NCBIfam" id="TIGR00186">
    <property type="entry name" value="rRNA_methyl_3"/>
    <property type="match status" value="1"/>
</dbReference>
<feature type="domain" description="tRNA/rRNA methyltransferase SpoU type" evidence="4">
    <location>
        <begin position="100"/>
        <end position="241"/>
    </location>
</feature>
<dbReference type="HOGENOM" id="CLU_021322_0_1_14"/>
<dbReference type="EMBL" id="HE613254">
    <property type="protein sequence ID" value="CCE66628.1"/>
    <property type="molecule type" value="Genomic_DNA"/>
</dbReference>
<dbReference type="Pfam" id="PF00588">
    <property type="entry name" value="SpoU_methylase"/>
    <property type="match status" value="1"/>
</dbReference>
<reference evidence="6" key="2">
    <citation type="submission" date="2011-11" db="EMBL/GenBank/DDBJ databases">
        <authorList>
            <person name="Barker E."/>
        </authorList>
    </citation>
    <scope>NUCLEOTIDE SEQUENCE</scope>
    <source>
        <strain evidence="6">Birmingham 1</strain>
    </source>
</reference>
<keyword evidence="3 6" id="KW-0808">Transferase</keyword>
<dbReference type="SUPFAM" id="SSF75217">
    <property type="entry name" value="alpha/beta knot"/>
    <property type="match status" value="1"/>
</dbReference>
<comment type="similarity">
    <text evidence="1">Belongs to the class IV-like SAM-binding methyltransferase superfamily. RNA methyltransferase TrmH family.</text>
</comment>
<evidence type="ECO:0000259" key="5">
    <source>
        <dbReference type="Pfam" id="PF08032"/>
    </source>
</evidence>
<dbReference type="PANTHER" id="PTHR46429:SF1">
    <property type="entry name" value="23S RRNA (GUANOSINE-2'-O-)-METHYLTRANSFERASE RLMB"/>
    <property type="match status" value="1"/>
</dbReference>
<dbReference type="InterPro" id="IPR013123">
    <property type="entry name" value="SpoU_subst-bd"/>
</dbReference>
<evidence type="ECO:0000313" key="6">
    <source>
        <dbReference type="EMBL" id="CCE66628.1"/>
    </source>
</evidence>
<dbReference type="InterPro" id="IPR001537">
    <property type="entry name" value="SpoU_MeTrfase"/>
</dbReference>
<dbReference type="GO" id="GO:0003723">
    <property type="term" value="F:RNA binding"/>
    <property type="evidence" value="ECO:0007669"/>
    <property type="project" value="InterPro"/>
</dbReference>
<dbReference type="GO" id="GO:0006396">
    <property type="term" value="P:RNA processing"/>
    <property type="evidence" value="ECO:0007669"/>
    <property type="project" value="InterPro"/>
</dbReference>
<evidence type="ECO:0000256" key="1">
    <source>
        <dbReference type="ARBA" id="ARBA00007228"/>
    </source>
</evidence>
<dbReference type="GO" id="GO:0005829">
    <property type="term" value="C:cytosol"/>
    <property type="evidence" value="ECO:0007669"/>
    <property type="project" value="TreeGrafter"/>
</dbReference>
<dbReference type="InterPro" id="IPR004441">
    <property type="entry name" value="rRNA_MeTrfase_TrmH"/>
</dbReference>
<reference evidence="6" key="1">
    <citation type="submission" date="2011-11" db="EMBL/GenBank/DDBJ databases">
        <title>Complete genome sequence of Candidatus Mycoplasma haemominutum.</title>
        <authorList>
            <person name="Barker E.N."/>
            <person name="Darby A.C."/>
            <person name="Helps C.R."/>
            <person name="Peters I.R."/>
            <person name="Hughes M.A."/>
            <person name="Radford A.D."/>
            <person name="Novacco M."/>
            <person name="Boretti F."/>
            <person name="Hofmann-Lehmann R."/>
            <person name="Tasker S."/>
        </authorList>
    </citation>
    <scope>NUCLEOTIDE SEQUENCE</scope>
    <source>
        <strain evidence="6">Birmingham 1</strain>
    </source>
</reference>
<sequence length="266" mass="29994">MNWKDKLFLNGKKSVLEALQQEELRKLIANVFLPSSQRELLSECERLKVPYSLKSKSWLSTLQGETNSKYRDVFAFLNSKPQLTFQELLFELAKTDSPQLIVMVDKLQDSYNFGAILRTCVAAGVTYIIYSTTNNVRLNSIILKTSQGYALHANLIPVPNLANALEKLKKIGFWSYAASLREDSKCFSEVEFVPRSVLILGNEGKGISCRVEKLADWRVTIPLKNGVSSLNVSVAGGILIYEWVKQNGAILKDKSHTLNFEELQLK</sequence>
<dbReference type="AlphaFoldDB" id="G8C2T0"/>
<dbReference type="RefSeq" id="WP_015511493.1">
    <property type="nucleotide sequence ID" value="NC_021007.1"/>
</dbReference>
<dbReference type="GO" id="GO:0008173">
    <property type="term" value="F:RNA methyltransferase activity"/>
    <property type="evidence" value="ECO:0007669"/>
    <property type="project" value="InterPro"/>
</dbReference>
<gene>
    <name evidence="6" type="primary">spoU</name>
    <name evidence="6" type="ORF">MHM_01100</name>
</gene>
<evidence type="ECO:0000256" key="3">
    <source>
        <dbReference type="ARBA" id="ARBA00022679"/>
    </source>
</evidence>
<dbReference type="CDD" id="cd18103">
    <property type="entry name" value="SpoU-like_RlmB"/>
    <property type="match status" value="1"/>
</dbReference>
<name>G8C2T0_9MOLU</name>
<dbReference type="PANTHER" id="PTHR46429">
    <property type="entry name" value="23S RRNA (GUANOSINE-2'-O-)-METHYLTRANSFERASE RLMB"/>
    <property type="match status" value="1"/>
</dbReference>
<dbReference type="InterPro" id="IPR029026">
    <property type="entry name" value="tRNA_m1G_MTases_N"/>
</dbReference>
<evidence type="ECO:0000256" key="2">
    <source>
        <dbReference type="ARBA" id="ARBA00022603"/>
    </source>
</evidence>
<dbReference type="OrthoDB" id="9794400at2"/>